<dbReference type="PROSITE" id="PS50054">
    <property type="entry name" value="TYR_PHOSPHATASE_DUAL"/>
    <property type="match status" value="1"/>
</dbReference>
<dbReference type="PANTHER" id="PTHR45961">
    <property type="entry name" value="IP21249P"/>
    <property type="match status" value="1"/>
</dbReference>
<dbReference type="InterPro" id="IPR000340">
    <property type="entry name" value="Dual-sp_phosphatase_cat-dom"/>
</dbReference>
<evidence type="ECO:0000256" key="1">
    <source>
        <dbReference type="ARBA" id="ARBA00008601"/>
    </source>
</evidence>
<dbReference type="EMBL" id="JAHDYR010000062">
    <property type="protein sequence ID" value="KAG9390960.1"/>
    <property type="molecule type" value="Genomic_DNA"/>
</dbReference>
<dbReference type="GO" id="GO:0005737">
    <property type="term" value="C:cytoplasm"/>
    <property type="evidence" value="ECO:0007669"/>
    <property type="project" value="TreeGrafter"/>
</dbReference>
<dbReference type="SMART" id="SM00195">
    <property type="entry name" value="DSPc"/>
    <property type="match status" value="1"/>
</dbReference>
<proteinExistence type="inferred from homology"/>
<comment type="similarity">
    <text evidence="1">Belongs to the protein-tyrosine phosphatase family. Non-receptor class dual specificity subfamily.</text>
</comment>
<dbReference type="OrthoDB" id="285418at2759"/>
<gene>
    <name evidence="6" type="ORF">J8273_7233</name>
</gene>
<dbReference type="InterPro" id="IPR000387">
    <property type="entry name" value="Tyr_Pase_dom"/>
</dbReference>
<dbReference type="PROSITE" id="PS00383">
    <property type="entry name" value="TYR_PHOSPHATASE_1"/>
    <property type="match status" value="1"/>
</dbReference>
<dbReference type="InterPro" id="IPR029021">
    <property type="entry name" value="Prot-tyrosine_phosphatase-like"/>
</dbReference>
<organism evidence="6 7">
    <name type="scientific">Carpediemonas membranifera</name>
    <dbReference type="NCBI Taxonomy" id="201153"/>
    <lineage>
        <taxon>Eukaryota</taxon>
        <taxon>Metamonada</taxon>
        <taxon>Carpediemonas-like organisms</taxon>
        <taxon>Carpediemonas</taxon>
    </lineage>
</organism>
<dbReference type="SUPFAM" id="SSF52799">
    <property type="entry name" value="(Phosphotyrosine protein) phosphatases II"/>
    <property type="match status" value="1"/>
</dbReference>
<dbReference type="InterPro" id="IPR020422">
    <property type="entry name" value="TYR_PHOSPHATASE_DUAL_dom"/>
</dbReference>
<dbReference type="GO" id="GO:0004721">
    <property type="term" value="F:phosphoprotein phosphatase activity"/>
    <property type="evidence" value="ECO:0007669"/>
    <property type="project" value="UniProtKB-KW"/>
</dbReference>
<evidence type="ECO:0000256" key="3">
    <source>
        <dbReference type="ARBA" id="ARBA00022912"/>
    </source>
</evidence>
<comment type="caution">
    <text evidence="6">The sequence shown here is derived from an EMBL/GenBank/DDBJ whole genome shotgun (WGS) entry which is preliminary data.</text>
</comment>
<dbReference type="Proteomes" id="UP000717585">
    <property type="component" value="Unassembled WGS sequence"/>
</dbReference>
<keyword evidence="2" id="KW-0378">Hydrolase</keyword>
<evidence type="ECO:0000313" key="7">
    <source>
        <dbReference type="Proteomes" id="UP000717585"/>
    </source>
</evidence>
<accession>A0A8J6ATB3</accession>
<dbReference type="InterPro" id="IPR016130">
    <property type="entry name" value="Tyr_Pase_AS"/>
</dbReference>
<keyword evidence="3" id="KW-0904">Protein phosphatase</keyword>
<reference evidence="6" key="1">
    <citation type="submission" date="2021-05" db="EMBL/GenBank/DDBJ databases">
        <title>A free-living protist that lacks canonical eukaryotic 1 DNA replication and segregation systems.</title>
        <authorList>
            <person name="Salas-Leiva D.E."/>
            <person name="Tromer E.C."/>
            <person name="Curtis B.A."/>
            <person name="Jerlstrom-Hultqvist J."/>
            <person name="Kolisko M."/>
            <person name="Yi Z."/>
            <person name="Salas-Leiva J.S."/>
            <person name="Gallot-Lavallee L."/>
            <person name="Kops G.J.P.L."/>
            <person name="Archibald J.M."/>
            <person name="Simpson A.G.B."/>
            <person name="Roger A.J."/>
        </authorList>
    </citation>
    <scope>NUCLEOTIDE SEQUENCE</scope>
    <source>
        <strain evidence="6">BICM</strain>
    </source>
</reference>
<evidence type="ECO:0000259" key="4">
    <source>
        <dbReference type="PROSITE" id="PS50054"/>
    </source>
</evidence>
<dbReference type="Gene3D" id="3.90.190.10">
    <property type="entry name" value="Protein tyrosine phosphatase superfamily"/>
    <property type="match status" value="1"/>
</dbReference>
<protein>
    <submittedName>
        <fullName evidence="6">Dual specificity phosphatase, catalytic domain</fullName>
    </submittedName>
</protein>
<dbReference type="Pfam" id="PF00782">
    <property type="entry name" value="DSPc"/>
    <property type="match status" value="1"/>
</dbReference>
<evidence type="ECO:0000313" key="6">
    <source>
        <dbReference type="EMBL" id="KAG9390960.1"/>
    </source>
</evidence>
<name>A0A8J6ATB3_9EUKA</name>
<evidence type="ECO:0000256" key="2">
    <source>
        <dbReference type="ARBA" id="ARBA00022801"/>
    </source>
</evidence>
<dbReference type="PROSITE" id="PS50056">
    <property type="entry name" value="TYR_PHOSPHATASE_2"/>
    <property type="match status" value="1"/>
</dbReference>
<feature type="domain" description="Tyrosine-protein phosphatase" evidence="4">
    <location>
        <begin position="183"/>
        <end position="319"/>
    </location>
</feature>
<dbReference type="CDD" id="cd14498">
    <property type="entry name" value="DSP"/>
    <property type="match status" value="1"/>
</dbReference>
<evidence type="ECO:0000259" key="5">
    <source>
        <dbReference type="PROSITE" id="PS50056"/>
    </source>
</evidence>
<feature type="domain" description="Tyrosine specific protein phosphatases" evidence="5">
    <location>
        <begin position="240"/>
        <end position="298"/>
    </location>
</feature>
<dbReference type="AlphaFoldDB" id="A0A8J6ATB3"/>
<dbReference type="PANTHER" id="PTHR45961:SF6">
    <property type="entry name" value="IP21249P"/>
    <property type="match status" value="1"/>
</dbReference>
<sequence>MTGDTTVIKVHEVLGFLHTKWPHFVIFHMLPCCSSAPAVRAAQVRDCYMLTSLPVTVSDEPGADLWDSFVSQNLPSKDPADNHSSVISLDLSVIVRHVAHLNFLLYMDDVDMTLMTAFADALTSHGALGVAVAASPSAELYHHNPVLVFSRRDIIKQRFRRQCKRHKPDTPMVRSHVKFDPTQPSMVEDGLFIGPEDVSEEIVRELGITTIIDVRSEEERSAMPGHKGAVHMPLFDSMTQGITDTVVAVHDIIAKSSGAVLVHCVQGRSRSAAMILGHLMLAGRTLRQAWAILLQTHPITRPNIGFWSDLISMETIRAGSPTVSIAEVLGSGEGQRAGTALSGAETERMVLDLLTWNRPVPPDLLDAIESKQFPSVLGEFVRGVELRRAQGIWGPASMLQRWFN</sequence>
<keyword evidence="7" id="KW-1185">Reference proteome</keyword>
<dbReference type="InterPro" id="IPR052103">
    <property type="entry name" value="Dual_spec_Phospatases"/>
</dbReference>